<keyword evidence="1" id="KW-1185">Reference proteome</keyword>
<organism evidence="1 2">
    <name type="scientific">Nicotiana tabacum</name>
    <name type="common">Common tobacco</name>
    <dbReference type="NCBI Taxonomy" id="4097"/>
    <lineage>
        <taxon>Eukaryota</taxon>
        <taxon>Viridiplantae</taxon>
        <taxon>Streptophyta</taxon>
        <taxon>Embryophyta</taxon>
        <taxon>Tracheophyta</taxon>
        <taxon>Spermatophyta</taxon>
        <taxon>Magnoliopsida</taxon>
        <taxon>eudicotyledons</taxon>
        <taxon>Gunneridae</taxon>
        <taxon>Pentapetalae</taxon>
        <taxon>asterids</taxon>
        <taxon>lamiids</taxon>
        <taxon>Solanales</taxon>
        <taxon>Solanaceae</taxon>
        <taxon>Nicotianoideae</taxon>
        <taxon>Nicotianeae</taxon>
        <taxon>Nicotiana</taxon>
    </lineage>
</organism>
<accession>A0AC58U6P8</accession>
<protein>
    <submittedName>
        <fullName evidence="2">Uncharacterized protein LOC142179348</fullName>
    </submittedName>
</protein>
<gene>
    <name evidence="2" type="primary">LOC142179348</name>
</gene>
<evidence type="ECO:0000313" key="2">
    <source>
        <dbReference type="RefSeq" id="XP_075105161.1"/>
    </source>
</evidence>
<dbReference type="RefSeq" id="XP_075105161.1">
    <property type="nucleotide sequence ID" value="XM_075249060.1"/>
</dbReference>
<sequence length="492" mass="57967">MADVAIKRTDSTVVPLILSEIYRALTICREGGKFFQGCNLLLQLWMQEHLHHRVGYMNHGLTERNCISGFEKRMTSVIFPEGVEAWLAQLRSTTADQVEWAFGWLNDTEVIYMATEECHVLLMGLRSIQPYAPHRVLRQLGRFQVILTDEDLSKHAIELSPGVVFPEGKIRKLWHECRFLEPKTMVRELTKGEVDPKYDVWFGKRFQIRQRPAKRAHVQQFTDDSQEQWGWLVREEGYRVEIGKLKRQIERLMFENNVQVASEQGEKNKLAKENQALKARIRQVSKSDSDRQKRRSDERLIAELRNQVSQSREDLERSQACITRMRVRWATVTTSRREHLWQVKRDYEMSVATLREINSILNNRVLKQAQDARTYREHCHESIARMEEQMERFQEQLIDNTRILGLKNQRIEQLCIERDRIRGRINDIGRYITTKCLTCEEMPRDVLFASIMGYVHQIMEELKSLQRSLAPKPAERPNDASRAPKFKALMYP</sequence>
<reference evidence="2" key="2">
    <citation type="submission" date="2025-08" db="UniProtKB">
        <authorList>
            <consortium name="RefSeq"/>
        </authorList>
    </citation>
    <scope>IDENTIFICATION</scope>
    <source>
        <tissue evidence="2">Leaf</tissue>
    </source>
</reference>
<reference evidence="1" key="1">
    <citation type="journal article" date="2014" name="Nat. Commun.">
        <title>The tobacco genome sequence and its comparison with those of tomato and potato.</title>
        <authorList>
            <person name="Sierro N."/>
            <person name="Battey J.N."/>
            <person name="Ouadi S."/>
            <person name="Bakaher N."/>
            <person name="Bovet L."/>
            <person name="Willig A."/>
            <person name="Goepfert S."/>
            <person name="Peitsch M.C."/>
            <person name="Ivanov N.V."/>
        </authorList>
    </citation>
    <scope>NUCLEOTIDE SEQUENCE [LARGE SCALE GENOMIC DNA]</scope>
</reference>
<proteinExistence type="predicted"/>
<dbReference type="Proteomes" id="UP000790787">
    <property type="component" value="Chromosome 3"/>
</dbReference>
<name>A0AC58U6P8_TOBAC</name>
<evidence type="ECO:0000313" key="1">
    <source>
        <dbReference type="Proteomes" id="UP000790787"/>
    </source>
</evidence>